<gene>
    <name evidence="4" type="ORF">GPZ80_12125</name>
</gene>
<dbReference type="InterPro" id="IPR000182">
    <property type="entry name" value="GNAT_dom"/>
</dbReference>
<dbReference type="EMBL" id="JABVED010000006">
    <property type="protein sequence ID" value="MBC6447919.1"/>
    <property type="molecule type" value="Genomic_DNA"/>
</dbReference>
<sequence length="191" mass="20391">MSHEALGNGEATSAAADRALGRIAPVSADEPVRLRQVTRADTPAVVALHHAALDAAGANAGPGEWDDDLEDIQSHYLDTGGEFVVGTLGGCIVAMGALRPVRPGTAEVKRMRVHPRWQGWGVGRMIIDYLERRAVELGFTSLYLDTTTRQHAAISLYRSRGFTQTGTGIVAGQPSVFFQKQLGGRQDGVLS</sequence>
<proteinExistence type="predicted"/>
<evidence type="ECO:0000313" key="5">
    <source>
        <dbReference type="Proteomes" id="UP000734823"/>
    </source>
</evidence>
<keyword evidence="5" id="KW-1185">Reference proteome</keyword>
<protein>
    <submittedName>
        <fullName evidence="4">GNAT family N-acetyltransferase</fullName>
    </submittedName>
</protein>
<accession>A0ABR7L675</accession>
<dbReference type="InterPro" id="IPR016181">
    <property type="entry name" value="Acyl_CoA_acyltransferase"/>
</dbReference>
<evidence type="ECO:0000259" key="3">
    <source>
        <dbReference type="PROSITE" id="PS51186"/>
    </source>
</evidence>
<dbReference type="RefSeq" id="WP_187220434.1">
    <property type="nucleotide sequence ID" value="NZ_JABVED010000006.1"/>
</dbReference>
<dbReference type="Gene3D" id="3.40.630.30">
    <property type="match status" value="1"/>
</dbReference>
<evidence type="ECO:0000256" key="2">
    <source>
        <dbReference type="ARBA" id="ARBA00023315"/>
    </source>
</evidence>
<comment type="caution">
    <text evidence="4">The sequence shown here is derived from an EMBL/GenBank/DDBJ whole genome shotgun (WGS) entry which is preliminary data.</text>
</comment>
<dbReference type="InterPro" id="IPR050832">
    <property type="entry name" value="Bact_Acetyltransf"/>
</dbReference>
<keyword evidence="1" id="KW-0808">Transferase</keyword>
<dbReference type="PANTHER" id="PTHR43877">
    <property type="entry name" value="AMINOALKYLPHOSPHONATE N-ACETYLTRANSFERASE-RELATED-RELATED"/>
    <property type="match status" value="1"/>
</dbReference>
<name>A0ABR7L675_9PSEU</name>
<reference evidence="4 5" key="1">
    <citation type="submission" date="2020-06" db="EMBL/GenBank/DDBJ databases">
        <title>Actinokineospora xiongansis sp. nov., isolated from soil of Baiyangdian.</title>
        <authorList>
            <person name="Zhang X."/>
        </authorList>
    </citation>
    <scope>NUCLEOTIDE SEQUENCE [LARGE SCALE GENOMIC DNA]</scope>
    <source>
        <strain evidence="4 5">HBU206404</strain>
    </source>
</reference>
<evidence type="ECO:0000313" key="4">
    <source>
        <dbReference type="EMBL" id="MBC6447919.1"/>
    </source>
</evidence>
<dbReference type="SUPFAM" id="SSF55729">
    <property type="entry name" value="Acyl-CoA N-acyltransferases (Nat)"/>
    <property type="match status" value="1"/>
</dbReference>
<dbReference type="Proteomes" id="UP000734823">
    <property type="component" value="Unassembled WGS sequence"/>
</dbReference>
<evidence type="ECO:0000256" key="1">
    <source>
        <dbReference type="ARBA" id="ARBA00022679"/>
    </source>
</evidence>
<dbReference type="PANTHER" id="PTHR43877:SF5">
    <property type="entry name" value="BLL8307 PROTEIN"/>
    <property type="match status" value="1"/>
</dbReference>
<dbReference type="CDD" id="cd04301">
    <property type="entry name" value="NAT_SF"/>
    <property type="match status" value="1"/>
</dbReference>
<organism evidence="4 5">
    <name type="scientific">Actinokineospora xionganensis</name>
    <dbReference type="NCBI Taxonomy" id="2684470"/>
    <lineage>
        <taxon>Bacteria</taxon>
        <taxon>Bacillati</taxon>
        <taxon>Actinomycetota</taxon>
        <taxon>Actinomycetes</taxon>
        <taxon>Pseudonocardiales</taxon>
        <taxon>Pseudonocardiaceae</taxon>
        <taxon>Actinokineospora</taxon>
    </lineage>
</organism>
<keyword evidence="2" id="KW-0012">Acyltransferase</keyword>
<dbReference type="PROSITE" id="PS51186">
    <property type="entry name" value="GNAT"/>
    <property type="match status" value="1"/>
</dbReference>
<feature type="domain" description="N-acetyltransferase" evidence="3">
    <location>
        <begin position="32"/>
        <end position="183"/>
    </location>
</feature>
<dbReference type="Pfam" id="PF00583">
    <property type="entry name" value="Acetyltransf_1"/>
    <property type="match status" value="1"/>
</dbReference>